<sequence length="149" mass="15634">MNIKVRNWLLAGIAIAVFILGTPLAQRVLASGAATAEDTQQTETKSMLKEQVPVVKVGEQYLRIVPMNDGAVGALLYDSSFKMIAANENETALTFTLPGGEKKTVNITVPSASGCSMDNHSAGSGDCCAAMPAGKAHEDCEHGQNPAEQ</sequence>
<accession>A0A419F6G9</accession>
<protein>
    <submittedName>
        <fullName evidence="1">Uncharacterized protein</fullName>
    </submittedName>
</protein>
<evidence type="ECO:0000313" key="2">
    <source>
        <dbReference type="Proteomes" id="UP000285961"/>
    </source>
</evidence>
<reference evidence="1 2" key="1">
    <citation type="journal article" date="2017" name="ISME J.">
        <title>Energy and carbon metabolisms in a deep terrestrial subsurface fluid microbial community.</title>
        <authorList>
            <person name="Momper L."/>
            <person name="Jungbluth S.P."/>
            <person name="Lee M.D."/>
            <person name="Amend J.P."/>
        </authorList>
    </citation>
    <scope>NUCLEOTIDE SEQUENCE [LARGE SCALE GENOMIC DNA]</scope>
    <source>
        <strain evidence="1">SURF_17</strain>
    </source>
</reference>
<organism evidence="1 2">
    <name type="scientific">Candidatus Abyssobacteria bacterium SURF_17</name>
    <dbReference type="NCBI Taxonomy" id="2093361"/>
    <lineage>
        <taxon>Bacteria</taxon>
        <taxon>Pseudomonadati</taxon>
        <taxon>Candidatus Hydrogenedentota</taxon>
        <taxon>Candidatus Abyssobacteria</taxon>
    </lineage>
</organism>
<comment type="caution">
    <text evidence="1">The sequence shown here is derived from an EMBL/GenBank/DDBJ whole genome shotgun (WGS) entry which is preliminary data.</text>
</comment>
<name>A0A419F6G9_9BACT</name>
<gene>
    <name evidence="1" type="ORF">C4532_03550</name>
</gene>
<dbReference type="EMBL" id="QZKI01000022">
    <property type="protein sequence ID" value="RJP73911.1"/>
    <property type="molecule type" value="Genomic_DNA"/>
</dbReference>
<dbReference type="AlphaFoldDB" id="A0A419F6G9"/>
<dbReference type="Proteomes" id="UP000285961">
    <property type="component" value="Unassembled WGS sequence"/>
</dbReference>
<proteinExistence type="predicted"/>
<evidence type="ECO:0000313" key="1">
    <source>
        <dbReference type="EMBL" id="RJP73911.1"/>
    </source>
</evidence>